<feature type="non-terminal residue" evidence="2">
    <location>
        <position position="1"/>
    </location>
</feature>
<comment type="caution">
    <text evidence="2">The sequence shown here is derived from an EMBL/GenBank/DDBJ whole genome shotgun (WGS) entry which is preliminary data.</text>
</comment>
<evidence type="ECO:0000313" key="2">
    <source>
        <dbReference type="EMBL" id="TEB18896.1"/>
    </source>
</evidence>
<dbReference type="STRING" id="71717.A0A4Y7SDA7"/>
<evidence type="ECO:0000259" key="1">
    <source>
        <dbReference type="PROSITE" id="PS50181"/>
    </source>
</evidence>
<dbReference type="PROSITE" id="PS50181">
    <property type="entry name" value="FBOX"/>
    <property type="match status" value="1"/>
</dbReference>
<keyword evidence="3" id="KW-1185">Reference proteome</keyword>
<accession>A0A4Y7SDA7</accession>
<dbReference type="AlphaFoldDB" id="A0A4Y7SDA7"/>
<sequence>LKAEIIALQGRHNAASLIGRLPPELLSHIFGTLSYTWTRWIRVTHVCRHWREVALDCTSLWSRITFSHSDFTQAKLARWKRHPL</sequence>
<gene>
    <name evidence="2" type="ORF">FA13DRAFT_1594267</name>
</gene>
<dbReference type="EMBL" id="QPFP01000217">
    <property type="protein sequence ID" value="TEB18896.1"/>
    <property type="molecule type" value="Genomic_DNA"/>
</dbReference>
<dbReference type="Gene3D" id="1.20.1280.50">
    <property type="match status" value="1"/>
</dbReference>
<feature type="non-terminal residue" evidence="2">
    <location>
        <position position="84"/>
    </location>
</feature>
<dbReference type="Proteomes" id="UP000298030">
    <property type="component" value="Unassembled WGS sequence"/>
</dbReference>
<name>A0A4Y7SDA7_COPMI</name>
<feature type="domain" description="F-box" evidence="1">
    <location>
        <begin position="15"/>
        <end position="64"/>
    </location>
</feature>
<dbReference type="InterPro" id="IPR001810">
    <property type="entry name" value="F-box_dom"/>
</dbReference>
<dbReference type="OrthoDB" id="2884925at2759"/>
<dbReference type="SUPFAM" id="SSF81383">
    <property type="entry name" value="F-box domain"/>
    <property type="match status" value="1"/>
</dbReference>
<reference evidence="2 3" key="1">
    <citation type="journal article" date="2019" name="Nat. Ecol. Evol.">
        <title>Megaphylogeny resolves global patterns of mushroom evolution.</title>
        <authorList>
            <person name="Varga T."/>
            <person name="Krizsan K."/>
            <person name="Foldi C."/>
            <person name="Dima B."/>
            <person name="Sanchez-Garcia M."/>
            <person name="Sanchez-Ramirez S."/>
            <person name="Szollosi G.J."/>
            <person name="Szarkandi J.G."/>
            <person name="Papp V."/>
            <person name="Albert L."/>
            <person name="Andreopoulos W."/>
            <person name="Angelini C."/>
            <person name="Antonin V."/>
            <person name="Barry K.W."/>
            <person name="Bougher N.L."/>
            <person name="Buchanan P."/>
            <person name="Buyck B."/>
            <person name="Bense V."/>
            <person name="Catcheside P."/>
            <person name="Chovatia M."/>
            <person name="Cooper J."/>
            <person name="Damon W."/>
            <person name="Desjardin D."/>
            <person name="Finy P."/>
            <person name="Geml J."/>
            <person name="Haridas S."/>
            <person name="Hughes K."/>
            <person name="Justo A."/>
            <person name="Karasinski D."/>
            <person name="Kautmanova I."/>
            <person name="Kiss B."/>
            <person name="Kocsube S."/>
            <person name="Kotiranta H."/>
            <person name="LaButti K.M."/>
            <person name="Lechner B.E."/>
            <person name="Liimatainen K."/>
            <person name="Lipzen A."/>
            <person name="Lukacs Z."/>
            <person name="Mihaltcheva S."/>
            <person name="Morgado L.N."/>
            <person name="Niskanen T."/>
            <person name="Noordeloos M.E."/>
            <person name="Ohm R.A."/>
            <person name="Ortiz-Santana B."/>
            <person name="Ovrebo C."/>
            <person name="Racz N."/>
            <person name="Riley R."/>
            <person name="Savchenko A."/>
            <person name="Shiryaev A."/>
            <person name="Soop K."/>
            <person name="Spirin V."/>
            <person name="Szebenyi C."/>
            <person name="Tomsovsky M."/>
            <person name="Tulloss R.E."/>
            <person name="Uehling J."/>
            <person name="Grigoriev I.V."/>
            <person name="Vagvolgyi C."/>
            <person name="Papp T."/>
            <person name="Martin F.M."/>
            <person name="Miettinen O."/>
            <person name="Hibbett D.S."/>
            <person name="Nagy L.G."/>
        </authorList>
    </citation>
    <scope>NUCLEOTIDE SEQUENCE [LARGE SCALE GENOMIC DNA]</scope>
    <source>
        <strain evidence="2 3">FP101781</strain>
    </source>
</reference>
<protein>
    <recommendedName>
        <fullName evidence="1">F-box domain-containing protein</fullName>
    </recommendedName>
</protein>
<dbReference type="Pfam" id="PF12937">
    <property type="entry name" value="F-box-like"/>
    <property type="match status" value="1"/>
</dbReference>
<evidence type="ECO:0000313" key="3">
    <source>
        <dbReference type="Proteomes" id="UP000298030"/>
    </source>
</evidence>
<dbReference type="InterPro" id="IPR036047">
    <property type="entry name" value="F-box-like_dom_sf"/>
</dbReference>
<proteinExistence type="predicted"/>
<organism evidence="2 3">
    <name type="scientific">Coprinellus micaceus</name>
    <name type="common">Glistening ink-cap mushroom</name>
    <name type="synonym">Coprinus micaceus</name>
    <dbReference type="NCBI Taxonomy" id="71717"/>
    <lineage>
        <taxon>Eukaryota</taxon>
        <taxon>Fungi</taxon>
        <taxon>Dikarya</taxon>
        <taxon>Basidiomycota</taxon>
        <taxon>Agaricomycotina</taxon>
        <taxon>Agaricomycetes</taxon>
        <taxon>Agaricomycetidae</taxon>
        <taxon>Agaricales</taxon>
        <taxon>Agaricineae</taxon>
        <taxon>Psathyrellaceae</taxon>
        <taxon>Coprinellus</taxon>
    </lineage>
</organism>